<dbReference type="InterPro" id="IPR037176">
    <property type="entry name" value="Osmotin/thaumatin-like_sf"/>
</dbReference>
<dbReference type="Gramene" id="PRQ17787">
    <property type="protein sequence ID" value="PRQ17787"/>
    <property type="gene ID" value="RchiOBHm_Chr7g0198791"/>
</dbReference>
<comment type="similarity">
    <text evidence="1">Belongs to the thaumatin family.</text>
</comment>
<evidence type="ECO:0000256" key="2">
    <source>
        <dbReference type="SAM" id="SignalP"/>
    </source>
</evidence>
<sequence length="54" mass="5779">MSFFIKHLLLIPLFHAISNAATFFIRNNCPYTVWAAAIPGGGSSSTAANPEPSK</sequence>
<evidence type="ECO:0000256" key="1">
    <source>
        <dbReference type="ARBA" id="ARBA00010607"/>
    </source>
</evidence>
<accession>A0A2P6P785</accession>
<evidence type="ECO:0000313" key="3">
    <source>
        <dbReference type="EMBL" id="PRQ17787.1"/>
    </source>
</evidence>
<name>A0A2P6P785_ROSCH</name>
<keyword evidence="2" id="KW-0732">Signal</keyword>
<proteinExistence type="inferred from homology"/>
<protein>
    <submittedName>
        <fullName evidence="3">Putative thaumatin</fullName>
    </submittedName>
</protein>
<organism evidence="3 4">
    <name type="scientific">Rosa chinensis</name>
    <name type="common">China rose</name>
    <dbReference type="NCBI Taxonomy" id="74649"/>
    <lineage>
        <taxon>Eukaryota</taxon>
        <taxon>Viridiplantae</taxon>
        <taxon>Streptophyta</taxon>
        <taxon>Embryophyta</taxon>
        <taxon>Tracheophyta</taxon>
        <taxon>Spermatophyta</taxon>
        <taxon>Magnoliopsida</taxon>
        <taxon>eudicotyledons</taxon>
        <taxon>Gunneridae</taxon>
        <taxon>Pentapetalae</taxon>
        <taxon>rosids</taxon>
        <taxon>fabids</taxon>
        <taxon>Rosales</taxon>
        <taxon>Rosaceae</taxon>
        <taxon>Rosoideae</taxon>
        <taxon>Rosoideae incertae sedis</taxon>
        <taxon>Rosa</taxon>
    </lineage>
</organism>
<dbReference type="EMBL" id="PDCK01000045">
    <property type="protein sequence ID" value="PRQ17787.1"/>
    <property type="molecule type" value="Genomic_DNA"/>
</dbReference>
<dbReference type="SUPFAM" id="SSF49870">
    <property type="entry name" value="Osmotin, thaumatin-like protein"/>
    <property type="match status" value="1"/>
</dbReference>
<dbReference type="Proteomes" id="UP000238479">
    <property type="component" value="Chromosome 7"/>
</dbReference>
<evidence type="ECO:0000313" key="4">
    <source>
        <dbReference type="Proteomes" id="UP000238479"/>
    </source>
</evidence>
<feature type="chain" id="PRO_5015137190" evidence="2">
    <location>
        <begin position="21"/>
        <end position="54"/>
    </location>
</feature>
<feature type="signal peptide" evidence="2">
    <location>
        <begin position="1"/>
        <end position="20"/>
    </location>
</feature>
<reference evidence="3 4" key="1">
    <citation type="journal article" date="2018" name="Nat. Genet.">
        <title>The Rosa genome provides new insights in the design of modern roses.</title>
        <authorList>
            <person name="Bendahmane M."/>
        </authorList>
    </citation>
    <scope>NUCLEOTIDE SEQUENCE [LARGE SCALE GENOMIC DNA]</scope>
    <source>
        <strain evidence="4">cv. Old Blush</strain>
    </source>
</reference>
<gene>
    <name evidence="3" type="ORF">RchiOBHm_Chr7g0198791</name>
</gene>
<comment type="caution">
    <text evidence="3">The sequence shown here is derived from an EMBL/GenBank/DDBJ whole genome shotgun (WGS) entry which is preliminary data.</text>
</comment>
<dbReference type="AlphaFoldDB" id="A0A2P6P785"/>
<keyword evidence="4" id="KW-1185">Reference proteome</keyword>